<feature type="non-terminal residue" evidence="6">
    <location>
        <position position="1223"/>
    </location>
</feature>
<evidence type="ECO:0000259" key="5">
    <source>
        <dbReference type="PROSITE" id="PS51910"/>
    </source>
</evidence>
<dbReference type="EMBL" id="JALLBG020000192">
    <property type="protein sequence ID" value="KAL3760159.1"/>
    <property type="molecule type" value="Genomic_DNA"/>
</dbReference>
<feature type="region of interest" description="Disordered" evidence="4">
    <location>
        <begin position="1025"/>
        <end position="1057"/>
    </location>
</feature>
<feature type="domain" description="GH18" evidence="5">
    <location>
        <begin position="29"/>
        <end position="373"/>
    </location>
</feature>
<dbReference type="InterPro" id="IPR017853">
    <property type="entry name" value="GH"/>
</dbReference>
<evidence type="ECO:0000313" key="6">
    <source>
        <dbReference type="EMBL" id="KAL3760159.1"/>
    </source>
</evidence>
<dbReference type="AlphaFoldDB" id="A0ABD3M811"/>
<keyword evidence="2 3" id="KW-0326">Glycosidase</keyword>
<dbReference type="InterPro" id="IPR001223">
    <property type="entry name" value="Glyco_hydro18_cat"/>
</dbReference>
<dbReference type="SMART" id="SM00636">
    <property type="entry name" value="Glyco_18"/>
    <property type="match status" value="2"/>
</dbReference>
<dbReference type="Pfam" id="PF00704">
    <property type="entry name" value="Glyco_hydro_18"/>
    <property type="match status" value="2"/>
</dbReference>
<dbReference type="PANTHER" id="PTHR11177">
    <property type="entry name" value="CHITINASE"/>
    <property type="match status" value="1"/>
</dbReference>
<evidence type="ECO:0000256" key="2">
    <source>
        <dbReference type="ARBA" id="ARBA00023295"/>
    </source>
</evidence>
<dbReference type="InterPro" id="IPR029070">
    <property type="entry name" value="Chitinase_insertion_sf"/>
</dbReference>
<dbReference type="PANTHER" id="PTHR11177:SF317">
    <property type="entry name" value="CHITINASE 12-RELATED"/>
    <property type="match status" value="1"/>
</dbReference>
<evidence type="ECO:0000256" key="4">
    <source>
        <dbReference type="SAM" id="MobiDB-lite"/>
    </source>
</evidence>
<keyword evidence="7" id="KW-1185">Reference proteome</keyword>
<dbReference type="Gene3D" id="3.10.50.10">
    <property type="match status" value="2"/>
</dbReference>
<dbReference type="InterPro" id="IPR050314">
    <property type="entry name" value="Glycosyl_Hydrlase_18"/>
</dbReference>
<dbReference type="PROSITE" id="PS51910">
    <property type="entry name" value="GH18_2"/>
    <property type="match status" value="2"/>
</dbReference>
<accession>A0ABD3M811</accession>
<comment type="caution">
    <text evidence="6">The sequence shown here is derived from an EMBL/GenBank/DDBJ whole genome shotgun (WGS) entry which is preliminary data.</text>
</comment>
<keyword evidence="1 3" id="KW-0378">Hydrolase</keyword>
<feature type="compositionally biased region" description="Low complexity" evidence="4">
    <location>
        <begin position="411"/>
        <end position="428"/>
    </location>
</feature>
<evidence type="ECO:0000256" key="1">
    <source>
        <dbReference type="ARBA" id="ARBA00022801"/>
    </source>
</evidence>
<evidence type="ECO:0000313" key="7">
    <source>
        <dbReference type="Proteomes" id="UP001530293"/>
    </source>
</evidence>
<feature type="region of interest" description="Disordered" evidence="4">
    <location>
        <begin position="411"/>
        <end position="447"/>
    </location>
</feature>
<gene>
    <name evidence="6" type="ORF">ACHAWU_002230</name>
</gene>
<dbReference type="Proteomes" id="UP001530293">
    <property type="component" value="Unassembled WGS sequence"/>
</dbReference>
<protein>
    <recommendedName>
        <fullName evidence="5">GH18 domain-containing protein</fullName>
    </recommendedName>
</protein>
<dbReference type="Pfam" id="PF20710">
    <property type="entry name" value="DUF6824"/>
    <property type="match status" value="2"/>
</dbReference>
<dbReference type="Gene3D" id="3.20.20.80">
    <property type="entry name" value="Glycosidases"/>
    <property type="match status" value="2"/>
</dbReference>
<evidence type="ECO:0000256" key="3">
    <source>
        <dbReference type="RuleBase" id="RU000489"/>
    </source>
</evidence>
<dbReference type="GO" id="GO:0016798">
    <property type="term" value="F:hydrolase activity, acting on glycosyl bonds"/>
    <property type="evidence" value="ECO:0007669"/>
    <property type="project" value="UniProtKB-KW"/>
</dbReference>
<feature type="domain" description="GH18" evidence="5">
    <location>
        <begin position="608"/>
        <end position="1025"/>
    </location>
</feature>
<name>A0ABD3M811_9STRA</name>
<organism evidence="6 7">
    <name type="scientific">Discostella pseudostelligera</name>
    <dbReference type="NCBI Taxonomy" id="259834"/>
    <lineage>
        <taxon>Eukaryota</taxon>
        <taxon>Sar</taxon>
        <taxon>Stramenopiles</taxon>
        <taxon>Ochrophyta</taxon>
        <taxon>Bacillariophyta</taxon>
        <taxon>Coscinodiscophyceae</taxon>
        <taxon>Thalassiosirophycidae</taxon>
        <taxon>Stephanodiscales</taxon>
        <taxon>Stephanodiscaceae</taxon>
        <taxon>Discostella</taxon>
    </lineage>
</organism>
<dbReference type="InterPro" id="IPR001579">
    <property type="entry name" value="Glyco_hydro_18_chit_AS"/>
</dbReference>
<dbReference type="InterPro" id="IPR011583">
    <property type="entry name" value="Chitinase_II/V-like_cat"/>
</dbReference>
<reference evidence="6 7" key="1">
    <citation type="submission" date="2024-10" db="EMBL/GenBank/DDBJ databases">
        <title>Updated reference genomes for cyclostephanoid diatoms.</title>
        <authorList>
            <person name="Roberts W.R."/>
            <person name="Alverson A.J."/>
        </authorList>
    </citation>
    <scope>NUCLEOTIDE SEQUENCE [LARGE SCALE GENOMIC DNA]</scope>
    <source>
        <strain evidence="6 7">AJA232-27</strain>
    </source>
</reference>
<dbReference type="PROSITE" id="PS01095">
    <property type="entry name" value="GH18_1"/>
    <property type="match status" value="2"/>
</dbReference>
<dbReference type="SUPFAM" id="SSF51445">
    <property type="entry name" value="(Trans)glycosidases"/>
    <property type="match status" value="2"/>
</dbReference>
<feature type="compositionally biased region" description="Pro residues" evidence="4">
    <location>
        <begin position="1036"/>
        <end position="1051"/>
    </location>
</feature>
<sequence>MGKEKNYSWQNHRCILCQPTNLKHSKVTRYNFAFFQTNVNGDIWGTDDYADPISLYGEVNWSWWPGSGGGYCSYILPGQPPTCQGHVYETGLIYQAHNAGVEVYPSIGGWTLSNAFPAMAKDPIARKAFASNCVKLIETYDFDGIDIDWEYPGYADHLGTPEDKQNYSLLLHDMRTALDELGARKGRVYGLTAALPCGPDHLKNIDIGVASKLLSELNLMTYDFYGLSSHLICSMFCFLHNCSDGACSNIGLPFYGRSFLDSGRTGLTKFGQANDGSADIITWQEDEGFPQYFNIAGKIRDFKSFRDEQTKTQYAYNNFGFVSYDDERSICDKTEYAMDKNLNGFLIWEISGDLMPDLSTPLLDATNKRLNEPNVRCDIAYPTVPVVPLPQSPTPLPTMPVTTPIPTEIPATPTMPPVQTVTTSSPTQNATDTNITPKNEDILFGRGTRQHPGNLRLRWIIDEYQPVYNQAEKPKIAEMVVNIVTKSEPISRFFRWNPKTSRWELLGDKRAKERVNQMLRQNSLATTTEVVAAEENTAKADASQETVPVRELSKVLFMMTTNRYQCAVSHAVASLRSFDCLLSLGIICLAILPNSSHAWDKKQTVHGKSIIAYYASWQIYDRNALAKPTNLDHSQVTRYNFAFFQTNQNGDIWGTDAYGDPIVLYGEMDWSWAPGQGKPGFCSWTKAGEPPLCQGHKYETGLIYQAHNAGVEVYPSIGGWTLSNDFPVLAKNPTSRKAFAANCVKLIETYDFDGIDIDWEYPGYADHMGTSEDKQNYSLLLHDMRTALDELGARKGRVYGLTAALPCGPANVNNIDIGVVSKLLSELNLMTYDFYGSWDKKTGPNAPLYDMDGGSPGFSVHSCVENWKAGGGRPDQINIGLPFYGRSFAGRELMKFGQTNAGTADLTTCWADEGSPQCKFVDSSDAFILLCAAILFDHSHMILDYNIASKLSGFTSVRDEQTKTQYAYNDWGFVSYDDERAICDKTEYAMDYNLNGYIIWEISGDLMTDLSTPLLDATNNRLNKPDVRCDGADPNIRPPTPLPTNPTPMPPVQVTTPKPSERLTAAPTMQPIPTLTFAPTHHETDTNITPKDEDILFGRGARQHPGNMRLRETVDEFRTIYNRKYPSSQTRWLKLYLNLHRCPSLTILEVAEAEKPKISEMIVKLFRSATPPSRFFRWNPTTSRWEELGDKRAKERVNQMLRQSSLVANKGSIAAQNTSLKAN</sequence>
<dbReference type="InterPro" id="IPR049227">
    <property type="entry name" value="DUF6824"/>
</dbReference>
<proteinExistence type="predicted"/>